<dbReference type="GO" id="GO:0006606">
    <property type="term" value="P:protein import into nucleus"/>
    <property type="evidence" value="ECO:0007669"/>
    <property type="project" value="TreeGrafter"/>
</dbReference>
<dbReference type="PANTHER" id="PTHR10997">
    <property type="entry name" value="IMPORTIN-7, 8, 11"/>
    <property type="match status" value="1"/>
</dbReference>
<dbReference type="EMBL" id="KZ819305">
    <property type="protein sequence ID" value="PWN95301.1"/>
    <property type="molecule type" value="Genomic_DNA"/>
</dbReference>
<sequence>MATLSAAELTLVLLHATAPDARRLSMANAQLEQWENAEPTLWARLLDMAFDAQLPLDAAVLAHDGSEESARRTAVRSMAIIRFKNGIDKHWRSRVAGRGHVTIAAEEKARLRTRLWACLDEHNKTIALQTSIAITRIARYDYPTAWPTLFDELTRSLSEAHAVQSSSAQEAERDQARLRLLRGADVLQRVLKELGTVRLLAGKIRMTELAKAFLPQLHYVFQRFFVETFPSSPDSMSEADLAGWASTPALADRVRTSQLLLRAVMHLVLADPGLLTTQGSSEGGASQNQAMQVFAAAPAALSCLSNTRLAYLRLFRRASAAEQQTHLPLLANLTKHVLAFGKLFVALIGRDRSQASRWSGWSDVAGWYWATARSAPSDTTSVARDSATSVEAFTLDQPPRFVVQALVLMKMSLNGWKQSPPAPFNSRDFFTEVVEVLVGRLMRLTPDDLARWEADPEDFVKEEQSEAIDIDIRPAAERLLMLAARYSQPPHLVGELLWTRFESAAGLPIADIDAVLQRDAVYAAVGRCREYLSEDARALIGQRCGERLAREAMLGPESGSSWVIVRRRVAWLFWEWSELVTTAHRSAVYAALVSLLEDHAGITDLAVRLEAARSLGALADSLEFDADTFEPHIEAALGGLARLVAASDLQAVDSIRTCTNSLSVLTERLGARITPYVETLVGLVPALWAYDDPQFLSKSSILSFVGKMLHAIQLVPYSENGPAVRLHAVVEPLVRYSLTDQAASPMIGKDALLLWIRALHSAPQMTPALFGLLELLPTLLEQPDFCAEASRACTEYALLCPAELAQHHGTGLFAAFASILSDPLNPAILCPVSALDSLLQSLSAHGAAGSYWPQLADASNVFALLVGTLLQVKESPVIAGHIVALLARMAVQSPERSFIALLRSAGPKLGHQPADVGRGVIMPLVQEWCDRFENMASARRRKITCLGLAAMLRAARAGEDAEVFEAVPAMVALWSDAMSEFKHEPRTGGTSKQQLTLRVRSNKSRSTSPPIVALSDDEGDELEDTAPGSARAGALADLDPAYTTDIGAAVSAALNDAQAQAGPHVFSAVDVLVLDMLRADLAQS</sequence>
<evidence type="ECO:0000256" key="5">
    <source>
        <dbReference type="SAM" id="MobiDB-lite"/>
    </source>
</evidence>
<evidence type="ECO:0000256" key="1">
    <source>
        <dbReference type="ARBA" id="ARBA00004123"/>
    </source>
</evidence>
<keyword evidence="8" id="KW-1185">Reference proteome</keyword>
<feature type="region of interest" description="Disordered" evidence="5">
    <location>
        <begin position="983"/>
        <end position="1027"/>
    </location>
</feature>
<dbReference type="RefSeq" id="XP_025595580.1">
    <property type="nucleotide sequence ID" value="XM_025741060.1"/>
</dbReference>
<dbReference type="OrthoDB" id="361693at2759"/>
<name>A0A316Z184_9BASI</name>
<dbReference type="InterPro" id="IPR058669">
    <property type="entry name" value="TPR_IPO7/11-like"/>
</dbReference>
<dbReference type="GO" id="GO:0005635">
    <property type="term" value="C:nuclear envelope"/>
    <property type="evidence" value="ECO:0007669"/>
    <property type="project" value="TreeGrafter"/>
</dbReference>
<dbReference type="Gene3D" id="1.25.10.10">
    <property type="entry name" value="Leucine-rich Repeat Variant"/>
    <property type="match status" value="1"/>
</dbReference>
<evidence type="ECO:0000313" key="8">
    <source>
        <dbReference type="Proteomes" id="UP000245946"/>
    </source>
</evidence>
<evidence type="ECO:0000256" key="3">
    <source>
        <dbReference type="ARBA" id="ARBA00022448"/>
    </source>
</evidence>
<dbReference type="AlphaFoldDB" id="A0A316Z184"/>
<dbReference type="GeneID" id="37268604"/>
<dbReference type="GO" id="GO:0031267">
    <property type="term" value="F:small GTPase binding"/>
    <property type="evidence" value="ECO:0007669"/>
    <property type="project" value="InterPro"/>
</dbReference>
<dbReference type="Proteomes" id="UP000245946">
    <property type="component" value="Unassembled WGS sequence"/>
</dbReference>
<gene>
    <name evidence="7" type="ORF">FA09DRAFT_322711</name>
</gene>
<evidence type="ECO:0000313" key="7">
    <source>
        <dbReference type="EMBL" id="PWN95301.1"/>
    </source>
</evidence>
<dbReference type="InterPro" id="IPR001494">
    <property type="entry name" value="Importin-beta_N"/>
</dbReference>
<dbReference type="SUPFAM" id="SSF48371">
    <property type="entry name" value="ARM repeat"/>
    <property type="match status" value="1"/>
</dbReference>
<dbReference type="STRING" id="58919.A0A316Z184"/>
<evidence type="ECO:0000256" key="4">
    <source>
        <dbReference type="ARBA" id="ARBA00023242"/>
    </source>
</evidence>
<dbReference type="Pfam" id="PF25758">
    <property type="entry name" value="TPR_IPO11"/>
    <property type="match status" value="1"/>
</dbReference>
<evidence type="ECO:0000259" key="6">
    <source>
        <dbReference type="PROSITE" id="PS50166"/>
    </source>
</evidence>
<dbReference type="Pfam" id="PF03810">
    <property type="entry name" value="IBN_N"/>
    <property type="match status" value="1"/>
</dbReference>
<dbReference type="GO" id="GO:0005829">
    <property type="term" value="C:cytosol"/>
    <property type="evidence" value="ECO:0007669"/>
    <property type="project" value="TreeGrafter"/>
</dbReference>
<comment type="similarity">
    <text evidence="2">Belongs to the importin beta family.</text>
</comment>
<keyword evidence="3" id="KW-0813">Transport</keyword>
<proteinExistence type="inferred from homology"/>
<reference evidence="7 8" key="1">
    <citation type="journal article" date="2018" name="Mol. Biol. Evol.">
        <title>Broad Genomic Sampling Reveals a Smut Pathogenic Ancestry of the Fungal Clade Ustilaginomycotina.</title>
        <authorList>
            <person name="Kijpornyongpan T."/>
            <person name="Mondo S.J."/>
            <person name="Barry K."/>
            <person name="Sandor L."/>
            <person name="Lee J."/>
            <person name="Lipzen A."/>
            <person name="Pangilinan J."/>
            <person name="LaButti K."/>
            <person name="Hainaut M."/>
            <person name="Henrissat B."/>
            <person name="Grigoriev I.V."/>
            <person name="Spatafora J.W."/>
            <person name="Aime M.C."/>
        </authorList>
    </citation>
    <scope>NUCLEOTIDE SEQUENCE [LARGE SCALE GENOMIC DNA]</scope>
    <source>
        <strain evidence="7 8">MCA 4186</strain>
    </source>
</reference>
<keyword evidence="4" id="KW-0539">Nucleus</keyword>
<dbReference type="PROSITE" id="PS50166">
    <property type="entry name" value="IMPORTIN_B_NT"/>
    <property type="match status" value="1"/>
</dbReference>
<protein>
    <submittedName>
        <fullName evidence="7">ARM repeat-containing protein</fullName>
    </submittedName>
</protein>
<evidence type="ECO:0000256" key="2">
    <source>
        <dbReference type="ARBA" id="ARBA00007991"/>
    </source>
</evidence>
<feature type="domain" description="Importin N-terminal" evidence="6">
    <location>
        <begin position="27"/>
        <end position="121"/>
    </location>
</feature>
<dbReference type="InterPro" id="IPR011989">
    <property type="entry name" value="ARM-like"/>
</dbReference>
<feature type="compositionally biased region" description="Acidic residues" evidence="5">
    <location>
        <begin position="1015"/>
        <end position="1024"/>
    </location>
</feature>
<dbReference type="PANTHER" id="PTHR10997:SF7">
    <property type="entry name" value="IMPORTIN-11"/>
    <property type="match status" value="1"/>
</dbReference>
<accession>A0A316Z184</accession>
<comment type="subcellular location">
    <subcellularLocation>
        <location evidence="1">Nucleus</location>
    </subcellularLocation>
</comment>
<dbReference type="InterPro" id="IPR016024">
    <property type="entry name" value="ARM-type_fold"/>
</dbReference>
<organism evidence="7 8">
    <name type="scientific">Tilletiopsis washingtonensis</name>
    <dbReference type="NCBI Taxonomy" id="58919"/>
    <lineage>
        <taxon>Eukaryota</taxon>
        <taxon>Fungi</taxon>
        <taxon>Dikarya</taxon>
        <taxon>Basidiomycota</taxon>
        <taxon>Ustilaginomycotina</taxon>
        <taxon>Exobasidiomycetes</taxon>
        <taxon>Entylomatales</taxon>
        <taxon>Entylomatales incertae sedis</taxon>
        <taxon>Tilletiopsis</taxon>
    </lineage>
</organism>